<keyword evidence="2" id="KW-1185">Reference proteome</keyword>
<comment type="caution">
    <text evidence="1">The sequence shown here is derived from an EMBL/GenBank/DDBJ whole genome shotgun (WGS) entry which is preliminary data.</text>
</comment>
<evidence type="ECO:0000313" key="1">
    <source>
        <dbReference type="EMBL" id="MFC7749003.1"/>
    </source>
</evidence>
<dbReference type="Proteomes" id="UP001596528">
    <property type="component" value="Unassembled WGS sequence"/>
</dbReference>
<evidence type="ECO:0008006" key="3">
    <source>
        <dbReference type="Google" id="ProtNLM"/>
    </source>
</evidence>
<reference evidence="2" key="1">
    <citation type="journal article" date="2019" name="Int. J. Syst. Evol. Microbiol.">
        <title>The Global Catalogue of Microorganisms (GCM) 10K type strain sequencing project: providing services to taxonomists for standard genome sequencing and annotation.</title>
        <authorList>
            <consortium name="The Broad Institute Genomics Platform"/>
            <consortium name="The Broad Institute Genome Sequencing Center for Infectious Disease"/>
            <person name="Wu L."/>
            <person name="Ma J."/>
        </authorList>
    </citation>
    <scope>NUCLEOTIDE SEQUENCE [LARGE SCALE GENOMIC DNA]</scope>
    <source>
        <strain evidence="2">JCM 18657</strain>
    </source>
</reference>
<gene>
    <name evidence="1" type="ORF">ACFQWB_03455</name>
</gene>
<dbReference type="EMBL" id="JBHTGQ010000008">
    <property type="protein sequence ID" value="MFC7749003.1"/>
    <property type="molecule type" value="Genomic_DNA"/>
</dbReference>
<sequence length="235" mass="25853">MTNGKRAGDWDVYLIAGVRSYPGLFRGCIAELERRFGEMGLAPAIRELFPYGDHTAPIVRQLLEVQGDWFAFGEAARAGTRIVAEYVRSWSRGRKAMLVGHSGGGVAAYRAAARLAGEGAIADFRVVQIGSPKVPIHAEHRSRVRAIAAVDERGRCTDPVARLGSWGGLRRGRYGLRLWDRLKHAPGEREGIPVIGGHAYYFRSDAPYVHPERGSNLSLTVDAIWKSAESIFRLA</sequence>
<name>A0ABW2V0G7_9BACL</name>
<proteinExistence type="predicted"/>
<dbReference type="Gene3D" id="3.40.50.1820">
    <property type="entry name" value="alpha/beta hydrolase"/>
    <property type="match status" value="1"/>
</dbReference>
<organism evidence="1 2">
    <name type="scientific">Paenibacillus thermoaerophilus</name>
    <dbReference type="NCBI Taxonomy" id="1215385"/>
    <lineage>
        <taxon>Bacteria</taxon>
        <taxon>Bacillati</taxon>
        <taxon>Bacillota</taxon>
        <taxon>Bacilli</taxon>
        <taxon>Bacillales</taxon>
        <taxon>Paenibacillaceae</taxon>
        <taxon>Paenibacillus</taxon>
    </lineage>
</organism>
<dbReference type="RefSeq" id="WP_138790270.1">
    <property type="nucleotide sequence ID" value="NZ_JBHTGQ010000008.1"/>
</dbReference>
<accession>A0ABW2V0G7</accession>
<dbReference type="SUPFAM" id="SSF53474">
    <property type="entry name" value="alpha/beta-Hydrolases"/>
    <property type="match status" value="1"/>
</dbReference>
<dbReference type="InterPro" id="IPR029058">
    <property type="entry name" value="AB_hydrolase_fold"/>
</dbReference>
<evidence type="ECO:0000313" key="2">
    <source>
        <dbReference type="Proteomes" id="UP001596528"/>
    </source>
</evidence>
<protein>
    <recommendedName>
        <fullName evidence="3">Lipase (Class 3)</fullName>
    </recommendedName>
</protein>